<evidence type="ECO:0000256" key="1">
    <source>
        <dbReference type="ARBA" id="ARBA00022801"/>
    </source>
</evidence>
<evidence type="ECO:0000313" key="4">
    <source>
        <dbReference type="EMBL" id="WZI33478.1"/>
    </source>
</evidence>
<dbReference type="InterPro" id="IPR009003">
    <property type="entry name" value="Peptidase_S1_PA"/>
</dbReference>
<sequence>MQSTSTSTIGFVKPLWAVAQGVAYKPFAVLVASLMVIYLDVVASGIWHTYTYAREAKAWVTEFDIKNRTLVYLEAMAPEVSRMRDMGLEWRTTMAYLVLVGFIICCLLEQLKDLVGRLQSRWEVERLNANLVMSAERMVPGSVLEDKVASPGFQVEVWTCNETDSTLYYRGVAFRVGKFMTTAHHVVADATRVVLKAPNSNELEVKSDRFVETGCDVTWIVLSDQDIGKLGIAAGKFAVVAPKGVWVKIAAMTKGTFGILNEHSAMGMVEYAGSTTRGFSGAPYHIGKIIYGMHVGADPKNVGFASSYIAMLHRQSMKPVLFPEDSVDYLIGQMDLHHQEEFIYERSPFDASEYRVRVGGVYHAVDSDTFCRLSDRYHSRRYDDRRYYDDEAARSDVSFLGQRHPEEREQIPMPPADLLRRAQDLPPAPRGAAMFTPESAVCPIVAASQPQQGGPSQVPQSALSQNDRELLSQVLESLTQTQNSATYSPESTRAPPNAPLTTTTAGSGTQRQGTQSPRQQGTSYQAAQRQRHRRNQRTRVTELRRQLEEAQRQLASVSRSMVQPESVQRGRSGRELPPSYENSCLGAAILPEHPTTTLGLRSNSLSR</sequence>
<reference evidence="4" key="2">
    <citation type="submission" date="2024-01" db="EMBL/GenBank/DDBJ databases">
        <authorList>
            <person name="Zhang X.-A."/>
            <person name="Zhang J.-T."/>
            <person name="Hu Z.-Y."/>
            <person name="Liu W."/>
        </authorList>
    </citation>
    <scope>NUCLEOTIDE SEQUENCE</scope>
    <source>
        <strain evidence="4">Ribo_2</strain>
    </source>
</reference>
<feature type="compositionally biased region" description="Low complexity" evidence="2">
    <location>
        <begin position="492"/>
        <end position="505"/>
    </location>
</feature>
<dbReference type="SUPFAM" id="SSF50494">
    <property type="entry name" value="Trypsin-like serine proteases"/>
    <property type="match status" value="1"/>
</dbReference>
<keyword evidence="3" id="KW-0812">Transmembrane</keyword>
<feature type="transmembrane region" description="Helical" evidence="3">
    <location>
        <begin position="93"/>
        <end position="111"/>
    </location>
</feature>
<feature type="compositionally biased region" description="Polar residues" evidence="2">
    <location>
        <begin position="480"/>
        <end position="491"/>
    </location>
</feature>
<evidence type="ECO:0000256" key="2">
    <source>
        <dbReference type="SAM" id="MobiDB-lite"/>
    </source>
</evidence>
<feature type="compositionally biased region" description="Polar residues" evidence="2">
    <location>
        <begin position="506"/>
        <end position="524"/>
    </location>
</feature>
<name>A0AB38ZK83_9VIRU</name>
<evidence type="ECO:0008006" key="5">
    <source>
        <dbReference type="Google" id="ProtNLM"/>
    </source>
</evidence>
<feature type="compositionally biased region" description="Polar residues" evidence="2">
    <location>
        <begin position="553"/>
        <end position="566"/>
    </location>
</feature>
<feature type="transmembrane region" description="Helical" evidence="3">
    <location>
        <begin position="27"/>
        <end position="47"/>
    </location>
</feature>
<dbReference type="EMBL" id="PP272739">
    <property type="protein sequence ID" value="WZI33478.1"/>
    <property type="molecule type" value="Viral_cRNA"/>
</dbReference>
<reference evidence="4" key="1">
    <citation type="journal article" date="2024" name="NPJ Biofilms Microbiomes">
        <title>Decoding the RNA viromes in shrew lungs along the eastern coast of China.</title>
        <authorList>
            <person name="Zhang J.T."/>
            <person name="Hu Z.Y."/>
            <person name="Tang F."/>
            <person name="Liu Y.T."/>
            <person name="Tan W.L."/>
            <person name="Ma X.F."/>
            <person name="Zhang Y.F."/>
            <person name="Si G.Q."/>
            <person name="Zhang L."/>
            <person name="Zhang M.Q."/>
            <person name="Peng C."/>
            <person name="Fu B.K."/>
            <person name="Fang L.Q."/>
            <person name="Zhang X.A."/>
            <person name="Liu W."/>
        </authorList>
    </citation>
    <scope>NUCLEOTIDE SEQUENCE</scope>
    <source>
        <strain evidence="4">Ribo_2</strain>
    </source>
</reference>
<accession>A0AB38ZK83</accession>
<feature type="region of interest" description="Disordered" evidence="2">
    <location>
        <begin position="480"/>
        <end position="580"/>
    </location>
</feature>
<dbReference type="GO" id="GO:0016787">
    <property type="term" value="F:hydrolase activity"/>
    <property type="evidence" value="ECO:0007669"/>
    <property type="project" value="UniProtKB-KW"/>
</dbReference>
<evidence type="ECO:0000256" key="3">
    <source>
        <dbReference type="SAM" id="Phobius"/>
    </source>
</evidence>
<keyword evidence="1" id="KW-0378">Hydrolase</keyword>
<keyword evidence="3" id="KW-1133">Transmembrane helix</keyword>
<proteinExistence type="predicted"/>
<protein>
    <recommendedName>
        <fullName evidence="5">Serine protease</fullName>
    </recommendedName>
</protein>
<organism evidence="4">
    <name type="scientific">Crocidura tanakae ribovirus 2</name>
    <dbReference type="NCBI Taxonomy" id="3139557"/>
    <lineage>
        <taxon>Viruses</taxon>
        <taxon>Riboviria</taxon>
    </lineage>
</organism>
<keyword evidence="3" id="KW-0472">Membrane</keyword>
<feature type="compositionally biased region" description="Basic and acidic residues" evidence="2">
    <location>
        <begin position="539"/>
        <end position="551"/>
    </location>
</feature>